<dbReference type="AlphaFoldDB" id="R9NY90"/>
<accession>R9NY90</accession>
<dbReference type="GeneID" id="24106594"/>
<sequence length="127" mass="14243">MRTLRPVVPRSEMTTMTVIVLARPFVHPIEWYQFRDPLRRALPVLQDVIKTGLRRGRMSCDTASFVAGSRIFGLSPEQPFGPEFSNMLLRTPQAAEIVDDSAGTGSDPPASCHRSLLRRLIHRSGEN</sequence>
<dbReference type="EMBL" id="DF238778">
    <property type="protein sequence ID" value="GAC93728.1"/>
    <property type="molecule type" value="Genomic_DNA"/>
</dbReference>
<organism evidence="1 2">
    <name type="scientific">Pseudozyma hubeiensis (strain SY62)</name>
    <name type="common">Yeast</name>
    <dbReference type="NCBI Taxonomy" id="1305764"/>
    <lineage>
        <taxon>Eukaryota</taxon>
        <taxon>Fungi</taxon>
        <taxon>Dikarya</taxon>
        <taxon>Basidiomycota</taxon>
        <taxon>Ustilaginomycotina</taxon>
        <taxon>Ustilaginomycetes</taxon>
        <taxon>Ustilaginales</taxon>
        <taxon>Ustilaginaceae</taxon>
        <taxon>Pseudozyma</taxon>
    </lineage>
</organism>
<protein>
    <submittedName>
        <fullName evidence="1">XPG I-region protein</fullName>
    </submittedName>
</protein>
<dbReference type="HOGENOM" id="CLU_1971498_0_0_1"/>
<reference evidence="2" key="1">
    <citation type="journal article" date="2013" name="Genome Announc.">
        <title>Draft genome sequence of the basidiomycetous yeast-like fungus Pseudozyma hubeiensis SY62, which produces an abundant amount of the biosurfactant mannosylerythritol lipids.</title>
        <authorList>
            <person name="Konishi M."/>
            <person name="Hatada Y."/>
            <person name="Horiuchi J."/>
        </authorList>
    </citation>
    <scope>NUCLEOTIDE SEQUENCE [LARGE SCALE GENOMIC DNA]</scope>
    <source>
        <strain evidence="2">SY62</strain>
    </source>
</reference>
<evidence type="ECO:0000313" key="1">
    <source>
        <dbReference type="EMBL" id="GAC93728.1"/>
    </source>
</evidence>
<proteinExistence type="predicted"/>
<name>R9NY90_PSEHS</name>
<gene>
    <name evidence="1" type="ORF">PHSY_001293</name>
</gene>
<evidence type="ECO:0000313" key="2">
    <source>
        <dbReference type="Proteomes" id="UP000014071"/>
    </source>
</evidence>
<dbReference type="Proteomes" id="UP000014071">
    <property type="component" value="Unassembled WGS sequence"/>
</dbReference>
<dbReference type="RefSeq" id="XP_012187315.1">
    <property type="nucleotide sequence ID" value="XM_012331925.1"/>
</dbReference>
<keyword evidence="2" id="KW-1185">Reference proteome</keyword>